<protein>
    <recommendedName>
        <fullName evidence="8">Zn(2)-C6 fungal-type domain-containing protein</fullName>
    </recommendedName>
</protein>
<dbReference type="STRING" id="1531966.A0A0A1TAH1"/>
<dbReference type="Proteomes" id="UP000039046">
    <property type="component" value="Unassembled WGS sequence"/>
</dbReference>
<evidence type="ECO:0000256" key="5">
    <source>
        <dbReference type="ARBA" id="ARBA00023242"/>
    </source>
</evidence>
<sequence length="545" mass="60795">MSPKRGMAPVQAYGKACEQCFKSKSKCVNTGQGHTCHRCHRLRKTCISRGDTRALKAQKNNPINRIAQLEGKIDSIVSLLGAGATTDYQITTAQPSPPPSLLSSSQSPASSLPLFDFQLYSTEATQYLEIFRHQMLKYFPFLSITTDVQTLRQERPFLFLCVVAVATPSTQVKMVLGKRIKQTLADRIILEPTKTTDIDLLLGLLTFLAWGHDYLINKNPASLSRFMQLAMTLAFELRLNKPPLSAESNLLPVGSQSGECSGALCNSTRSLEEMRALLGCFLMSSIISSYLGHIDPLQWTPYMEECLESLRINSECPGDDSLVCHVQLQLIANESDCAVATKTPPIFYVKALIEKLDRINVPIPPSSQTDRILLASVYYTQIGIFSKALSDLSSPDMKRIEHHGACINTIRMALDNFFDVPISEYSGTSFPFFAHLARSIVVLYKLSTMKNLILDRALVLSSVDILHILDRLIQNIQQARSRDGEESAGGLLDRSMEIFTSVRSWCAMRLAEMKQSESNPSTTELSFTDASLFDFFPFEDSWVRK</sequence>
<dbReference type="GO" id="GO:0000976">
    <property type="term" value="F:transcription cis-regulatory region binding"/>
    <property type="evidence" value="ECO:0007669"/>
    <property type="project" value="TreeGrafter"/>
</dbReference>
<dbReference type="InterPro" id="IPR036864">
    <property type="entry name" value="Zn2-C6_fun-type_DNA-bd_sf"/>
</dbReference>
<evidence type="ECO:0000256" key="2">
    <source>
        <dbReference type="ARBA" id="ARBA00023015"/>
    </source>
</evidence>
<keyword evidence="7" id="KW-1185">Reference proteome</keyword>
<keyword evidence="5" id="KW-0539">Nucleus</keyword>
<dbReference type="EMBL" id="CDHN01000002">
    <property type="protein sequence ID" value="CEJ83949.1"/>
    <property type="molecule type" value="Genomic_DNA"/>
</dbReference>
<dbReference type="GO" id="GO:0005634">
    <property type="term" value="C:nucleus"/>
    <property type="evidence" value="ECO:0007669"/>
    <property type="project" value="UniProtKB-SubCell"/>
</dbReference>
<dbReference type="GO" id="GO:0008270">
    <property type="term" value="F:zinc ion binding"/>
    <property type="evidence" value="ECO:0007669"/>
    <property type="project" value="InterPro"/>
</dbReference>
<evidence type="ECO:0008006" key="8">
    <source>
        <dbReference type="Google" id="ProtNLM"/>
    </source>
</evidence>
<keyword evidence="3" id="KW-0238">DNA-binding</keyword>
<evidence type="ECO:0000256" key="1">
    <source>
        <dbReference type="ARBA" id="ARBA00004123"/>
    </source>
</evidence>
<organism evidence="6 7">
    <name type="scientific">[Torrubiella] hemipterigena</name>
    <dbReference type="NCBI Taxonomy" id="1531966"/>
    <lineage>
        <taxon>Eukaryota</taxon>
        <taxon>Fungi</taxon>
        <taxon>Dikarya</taxon>
        <taxon>Ascomycota</taxon>
        <taxon>Pezizomycotina</taxon>
        <taxon>Sordariomycetes</taxon>
        <taxon>Hypocreomycetidae</taxon>
        <taxon>Hypocreales</taxon>
        <taxon>Clavicipitaceae</taxon>
        <taxon>Clavicipitaceae incertae sedis</taxon>
        <taxon>'Torrubiella' clade</taxon>
    </lineage>
</organism>
<dbReference type="PANTHER" id="PTHR31845:SF32">
    <property type="entry name" value="MISCELLANEOUS ZN(II)2CYS6 TRANSCRIPTION FACTOR (EUROFUNG)-RELATED"/>
    <property type="match status" value="1"/>
</dbReference>
<dbReference type="PANTHER" id="PTHR31845">
    <property type="entry name" value="FINGER DOMAIN PROTEIN, PUTATIVE-RELATED"/>
    <property type="match status" value="1"/>
</dbReference>
<dbReference type="SUPFAM" id="SSF57701">
    <property type="entry name" value="Zn2/Cys6 DNA-binding domain"/>
    <property type="match status" value="1"/>
</dbReference>
<comment type="subcellular location">
    <subcellularLocation>
        <location evidence="1">Nucleus</location>
    </subcellularLocation>
</comment>
<dbReference type="GO" id="GO:0000981">
    <property type="term" value="F:DNA-binding transcription factor activity, RNA polymerase II-specific"/>
    <property type="evidence" value="ECO:0007669"/>
    <property type="project" value="InterPro"/>
</dbReference>
<proteinExistence type="predicted"/>
<evidence type="ECO:0000313" key="6">
    <source>
        <dbReference type="EMBL" id="CEJ83949.1"/>
    </source>
</evidence>
<dbReference type="InterPro" id="IPR051089">
    <property type="entry name" value="prtT"/>
</dbReference>
<gene>
    <name evidence="6" type="ORF">VHEMI03314</name>
</gene>
<evidence type="ECO:0000256" key="3">
    <source>
        <dbReference type="ARBA" id="ARBA00023125"/>
    </source>
</evidence>
<name>A0A0A1TAH1_9HYPO</name>
<keyword evidence="2" id="KW-0805">Transcription regulation</keyword>
<keyword evidence="4" id="KW-0804">Transcription</keyword>
<accession>A0A0A1TAH1</accession>
<dbReference type="OrthoDB" id="1600564at2759"/>
<evidence type="ECO:0000256" key="4">
    <source>
        <dbReference type="ARBA" id="ARBA00023163"/>
    </source>
</evidence>
<evidence type="ECO:0000313" key="7">
    <source>
        <dbReference type="Proteomes" id="UP000039046"/>
    </source>
</evidence>
<dbReference type="Gene3D" id="4.10.240.10">
    <property type="entry name" value="Zn(2)-C6 fungal-type DNA-binding domain"/>
    <property type="match status" value="1"/>
</dbReference>
<dbReference type="AlphaFoldDB" id="A0A0A1TAH1"/>
<reference evidence="6 7" key="1">
    <citation type="journal article" date="2015" name="Genome Announc.">
        <title>Draft Genome Sequence and Gene Annotation of the Entomopathogenic Fungus Verticillium hemipterigenum.</title>
        <authorList>
            <person name="Horn F."/>
            <person name="Habel A."/>
            <person name="Scharf D.H."/>
            <person name="Dworschak J."/>
            <person name="Brakhage A.A."/>
            <person name="Guthke R."/>
            <person name="Hertweck C."/>
            <person name="Linde J."/>
        </authorList>
    </citation>
    <scope>NUCLEOTIDE SEQUENCE [LARGE SCALE GENOMIC DNA]</scope>
</reference>
<dbReference type="HOGENOM" id="CLU_006524_7_0_1"/>
<dbReference type="CDD" id="cd00067">
    <property type="entry name" value="GAL4"/>
    <property type="match status" value="1"/>
</dbReference>
<dbReference type="InterPro" id="IPR001138">
    <property type="entry name" value="Zn2Cys6_DnaBD"/>
</dbReference>